<reference evidence="2 3" key="1">
    <citation type="submission" date="2018-06" db="EMBL/GenBank/DDBJ databases">
        <title>Extensive metabolic versatility and redundancy in microbially diverse, dynamic hydrothermal sediments.</title>
        <authorList>
            <person name="Dombrowski N."/>
            <person name="Teske A."/>
            <person name="Baker B.J."/>
        </authorList>
    </citation>
    <scope>NUCLEOTIDE SEQUENCE [LARGE SCALE GENOMIC DNA]</scope>
    <source>
        <strain evidence="2">B35_G9</strain>
    </source>
</reference>
<feature type="transmembrane region" description="Helical" evidence="1">
    <location>
        <begin position="86"/>
        <end position="106"/>
    </location>
</feature>
<feature type="transmembrane region" description="Helical" evidence="1">
    <location>
        <begin position="20"/>
        <end position="45"/>
    </location>
</feature>
<sequence>MKISDYYSWLKRDWAKVGFVVSLFLFVFLFVFVKNMDFIIFLILLQTPLYMLHETEEYVFPGGFDIFFGRDIFKIKSGPNPLNENFIFFVNIMYIWILLPLFGLLSLCNYNLGIWIPYFSFFAGIAHIILSIKAKKIYNPGLIVSIVLNIPVSSWTIFYLYSNKLINSPFINIHCAIGLAGNLILPIMGIILFKRYKKIN</sequence>
<feature type="transmembrane region" description="Helical" evidence="1">
    <location>
        <begin position="170"/>
        <end position="193"/>
    </location>
</feature>
<evidence type="ECO:0000313" key="2">
    <source>
        <dbReference type="EMBL" id="RKX65114.1"/>
    </source>
</evidence>
<dbReference type="Proteomes" id="UP000282321">
    <property type="component" value="Unassembled WGS sequence"/>
</dbReference>
<dbReference type="Pfam" id="PF13787">
    <property type="entry name" value="HXXEE"/>
    <property type="match status" value="1"/>
</dbReference>
<accession>A0A660S7Y3</accession>
<protein>
    <recommendedName>
        <fullName evidence="4">HXXEE domain-containing protein</fullName>
    </recommendedName>
</protein>
<evidence type="ECO:0000256" key="1">
    <source>
        <dbReference type="SAM" id="Phobius"/>
    </source>
</evidence>
<keyword evidence="1" id="KW-0812">Transmembrane</keyword>
<keyword evidence="1" id="KW-1133">Transmembrane helix</keyword>
<dbReference type="EMBL" id="QNBC01000110">
    <property type="protein sequence ID" value="RKX65114.1"/>
    <property type="molecule type" value="Genomic_DNA"/>
</dbReference>
<name>A0A660S7Y3_UNCT6</name>
<feature type="transmembrane region" description="Helical" evidence="1">
    <location>
        <begin position="112"/>
        <end position="130"/>
    </location>
</feature>
<organism evidence="2 3">
    <name type="scientific">candidate division TA06 bacterium</name>
    <dbReference type="NCBI Taxonomy" id="2250710"/>
    <lineage>
        <taxon>Bacteria</taxon>
        <taxon>Bacteria division TA06</taxon>
    </lineage>
</organism>
<feature type="transmembrane region" description="Helical" evidence="1">
    <location>
        <begin position="137"/>
        <end position="158"/>
    </location>
</feature>
<keyword evidence="1" id="KW-0472">Membrane</keyword>
<proteinExistence type="predicted"/>
<evidence type="ECO:0000313" key="3">
    <source>
        <dbReference type="Proteomes" id="UP000282321"/>
    </source>
</evidence>
<dbReference type="AlphaFoldDB" id="A0A660S7Y3"/>
<gene>
    <name evidence="2" type="ORF">DRP44_07015</name>
</gene>
<comment type="caution">
    <text evidence="2">The sequence shown here is derived from an EMBL/GenBank/DDBJ whole genome shotgun (WGS) entry which is preliminary data.</text>
</comment>
<dbReference type="InterPro" id="IPR025671">
    <property type="entry name" value="HXXEE"/>
</dbReference>
<evidence type="ECO:0008006" key="4">
    <source>
        <dbReference type="Google" id="ProtNLM"/>
    </source>
</evidence>